<name>A0A9N8HYK4_9STRA</name>
<organism evidence="1 2">
    <name type="scientific">Seminavis robusta</name>
    <dbReference type="NCBI Taxonomy" id="568900"/>
    <lineage>
        <taxon>Eukaryota</taxon>
        <taxon>Sar</taxon>
        <taxon>Stramenopiles</taxon>
        <taxon>Ochrophyta</taxon>
        <taxon>Bacillariophyta</taxon>
        <taxon>Bacillariophyceae</taxon>
        <taxon>Bacillariophycidae</taxon>
        <taxon>Naviculales</taxon>
        <taxon>Naviculaceae</taxon>
        <taxon>Seminavis</taxon>
    </lineage>
</organism>
<feature type="non-terminal residue" evidence="1">
    <location>
        <position position="128"/>
    </location>
</feature>
<sequence length="128" mass="13566">MSQPNLKKKKYHSQFELDDNDDFIEVIEIEDDDDDEGKVGAAQVEAMSNGDGLTGVAAEGLLLLSNVAKAKGSNGETDNGANCSIKVEPIIATNKSTDASMDNVKVTSDKASLRTARNAAKLRAALQP</sequence>
<reference evidence="1" key="1">
    <citation type="submission" date="2020-06" db="EMBL/GenBank/DDBJ databases">
        <authorList>
            <consortium name="Plant Systems Biology data submission"/>
        </authorList>
    </citation>
    <scope>NUCLEOTIDE SEQUENCE</scope>
    <source>
        <strain evidence="1">D6</strain>
    </source>
</reference>
<dbReference type="EMBL" id="CAICTM010004409">
    <property type="protein sequence ID" value="CAB9531953.1"/>
    <property type="molecule type" value="Genomic_DNA"/>
</dbReference>
<protein>
    <submittedName>
        <fullName evidence="1">Uncharacterized protein</fullName>
    </submittedName>
</protein>
<evidence type="ECO:0000313" key="1">
    <source>
        <dbReference type="EMBL" id="CAB9531953.1"/>
    </source>
</evidence>
<accession>A0A9N8HYK4</accession>
<comment type="caution">
    <text evidence="1">The sequence shown here is derived from an EMBL/GenBank/DDBJ whole genome shotgun (WGS) entry which is preliminary data.</text>
</comment>
<dbReference type="AlphaFoldDB" id="A0A9N8HYK4"/>
<gene>
    <name evidence="1" type="ORF">SEMRO_4411_G353950.1</name>
</gene>
<dbReference type="Proteomes" id="UP001153069">
    <property type="component" value="Unassembled WGS sequence"/>
</dbReference>
<keyword evidence="2" id="KW-1185">Reference proteome</keyword>
<evidence type="ECO:0000313" key="2">
    <source>
        <dbReference type="Proteomes" id="UP001153069"/>
    </source>
</evidence>
<proteinExistence type="predicted"/>